<dbReference type="AlphaFoldDB" id="A0A835I7F1"/>
<evidence type="ECO:0000256" key="6">
    <source>
        <dbReference type="SAM" id="MobiDB-lite"/>
    </source>
</evidence>
<keyword evidence="9" id="KW-1185">Reference proteome</keyword>
<dbReference type="Proteomes" id="UP000631114">
    <property type="component" value="Unassembled WGS sequence"/>
</dbReference>
<dbReference type="EMBL" id="JADFTS010000004">
    <property type="protein sequence ID" value="KAF9611522.1"/>
    <property type="molecule type" value="Genomic_DNA"/>
</dbReference>
<dbReference type="PANTHER" id="PTHR32096">
    <property type="entry name" value="WRKY TRANSCRIPTION FACTOR 30-RELATED-RELATED"/>
    <property type="match status" value="1"/>
</dbReference>
<evidence type="ECO:0000256" key="1">
    <source>
        <dbReference type="ARBA" id="ARBA00004123"/>
    </source>
</evidence>
<dbReference type="InterPro" id="IPR036576">
    <property type="entry name" value="WRKY_dom_sf"/>
</dbReference>
<feature type="domain" description="WRKY" evidence="7">
    <location>
        <begin position="112"/>
        <end position="175"/>
    </location>
</feature>
<comment type="subcellular location">
    <subcellularLocation>
        <location evidence="1">Nucleus</location>
    </subcellularLocation>
</comment>
<dbReference type="PANTHER" id="PTHR32096:SF133">
    <property type="entry name" value="WRKY TRANSCRIPTION FACTOR 41-RELATED"/>
    <property type="match status" value="1"/>
</dbReference>
<dbReference type="SMART" id="SM00774">
    <property type="entry name" value="WRKY"/>
    <property type="match status" value="1"/>
</dbReference>
<evidence type="ECO:0000313" key="9">
    <source>
        <dbReference type="Proteomes" id="UP000631114"/>
    </source>
</evidence>
<comment type="caution">
    <text evidence="8">The sequence shown here is derived from an EMBL/GenBank/DDBJ whole genome shotgun (WGS) entry which is preliminary data.</text>
</comment>
<feature type="region of interest" description="Disordered" evidence="6">
    <location>
        <begin position="60"/>
        <end position="88"/>
    </location>
</feature>
<evidence type="ECO:0000256" key="4">
    <source>
        <dbReference type="ARBA" id="ARBA00023163"/>
    </source>
</evidence>
<dbReference type="Pfam" id="PF03106">
    <property type="entry name" value="WRKY"/>
    <property type="match status" value="1"/>
</dbReference>
<evidence type="ECO:0000313" key="8">
    <source>
        <dbReference type="EMBL" id="KAF9611522.1"/>
    </source>
</evidence>
<dbReference type="GO" id="GO:0005634">
    <property type="term" value="C:nucleus"/>
    <property type="evidence" value="ECO:0007669"/>
    <property type="project" value="UniProtKB-SubCell"/>
</dbReference>
<name>A0A835I7F1_9MAGN</name>
<dbReference type="InterPro" id="IPR003657">
    <property type="entry name" value="WRKY_dom"/>
</dbReference>
<dbReference type="GO" id="GO:0003700">
    <property type="term" value="F:DNA-binding transcription factor activity"/>
    <property type="evidence" value="ECO:0007669"/>
    <property type="project" value="InterPro"/>
</dbReference>
<evidence type="ECO:0000256" key="5">
    <source>
        <dbReference type="ARBA" id="ARBA00023242"/>
    </source>
</evidence>
<proteinExistence type="predicted"/>
<dbReference type="PROSITE" id="PS50811">
    <property type="entry name" value="WRKY"/>
    <property type="match status" value="1"/>
</dbReference>
<keyword evidence="2" id="KW-0805">Transcription regulation</keyword>
<sequence length="335" mass="37817">MVHITDYEQKALINELTQGRDLLNQLMFHLNPSSLEGEQIIEKLISSSNKALSMLSWNGPEAEPAEKAGSSAAIVPHSVSPRSYGSDQRDICKKRRTMTSVTEKIRVWSGAGVEGPQEDGHSWRKYGQKPILGAKFPRSYYRCTYQKDQGCLATKQVQQSDDNPSMFEITYIEKHTCYQASLLVQASKAPHKQDQSQNQLYELEENAKQDEELMGNFCEGLEVNTGNKDMRKREGQNQNYELEQKSKQDEELLRNICEGVEGNQDMRKRESNVLSHHMTNNGDGLNFQTSESDLTEIISALILASTSPAVVESEFSLDSFDYDSSFTFDTLGFLT</sequence>
<evidence type="ECO:0000259" key="7">
    <source>
        <dbReference type="PROSITE" id="PS50811"/>
    </source>
</evidence>
<keyword evidence="5" id="KW-0539">Nucleus</keyword>
<gene>
    <name evidence="8" type="ORF">IFM89_032568</name>
</gene>
<evidence type="ECO:0000256" key="2">
    <source>
        <dbReference type="ARBA" id="ARBA00023015"/>
    </source>
</evidence>
<evidence type="ECO:0000256" key="3">
    <source>
        <dbReference type="ARBA" id="ARBA00023125"/>
    </source>
</evidence>
<dbReference type="OrthoDB" id="1888929at2759"/>
<dbReference type="GO" id="GO:0000976">
    <property type="term" value="F:transcription cis-regulatory region binding"/>
    <property type="evidence" value="ECO:0007669"/>
    <property type="project" value="TreeGrafter"/>
</dbReference>
<dbReference type="InterPro" id="IPR044810">
    <property type="entry name" value="WRKY_plant"/>
</dbReference>
<organism evidence="8 9">
    <name type="scientific">Coptis chinensis</name>
    <dbReference type="NCBI Taxonomy" id="261450"/>
    <lineage>
        <taxon>Eukaryota</taxon>
        <taxon>Viridiplantae</taxon>
        <taxon>Streptophyta</taxon>
        <taxon>Embryophyta</taxon>
        <taxon>Tracheophyta</taxon>
        <taxon>Spermatophyta</taxon>
        <taxon>Magnoliopsida</taxon>
        <taxon>Ranunculales</taxon>
        <taxon>Ranunculaceae</taxon>
        <taxon>Coptidoideae</taxon>
        <taxon>Coptis</taxon>
    </lineage>
</organism>
<protein>
    <recommendedName>
        <fullName evidence="7">WRKY domain-containing protein</fullName>
    </recommendedName>
</protein>
<accession>A0A835I7F1</accession>
<dbReference type="SMR" id="A0A835I7F1"/>
<reference evidence="8 9" key="1">
    <citation type="submission" date="2020-10" db="EMBL/GenBank/DDBJ databases">
        <title>The Coptis chinensis genome and diversification of protoberbering-type alkaloids.</title>
        <authorList>
            <person name="Wang B."/>
            <person name="Shu S."/>
            <person name="Song C."/>
            <person name="Liu Y."/>
        </authorList>
    </citation>
    <scope>NUCLEOTIDE SEQUENCE [LARGE SCALE GENOMIC DNA]</scope>
    <source>
        <strain evidence="8">HL-2020</strain>
        <tissue evidence="8">Leaf</tissue>
    </source>
</reference>
<keyword evidence="4" id="KW-0804">Transcription</keyword>
<keyword evidence="3" id="KW-0238">DNA-binding</keyword>
<dbReference type="SUPFAM" id="SSF118290">
    <property type="entry name" value="WRKY DNA-binding domain"/>
    <property type="match status" value="1"/>
</dbReference>
<dbReference type="Gene3D" id="2.20.25.80">
    <property type="entry name" value="WRKY domain"/>
    <property type="match status" value="1"/>
</dbReference>